<keyword evidence="7" id="KW-0325">Glycoprotein</keyword>
<keyword evidence="6" id="KW-0472">Membrane</keyword>
<keyword evidence="3" id="KW-0812">Transmembrane</keyword>
<evidence type="ECO:0000256" key="8">
    <source>
        <dbReference type="ARBA" id="ARBA00051722"/>
    </source>
</evidence>
<evidence type="ECO:0000256" key="6">
    <source>
        <dbReference type="ARBA" id="ARBA00022989"/>
    </source>
</evidence>
<keyword evidence="4" id="KW-0378">Hydrolase</keyword>
<organism evidence="13 14">
    <name type="scientific">Ciona intestinalis</name>
    <name type="common">Transparent sea squirt</name>
    <name type="synonym">Ascidia intestinalis</name>
    <dbReference type="NCBI Taxonomy" id="7719"/>
    <lineage>
        <taxon>Eukaryota</taxon>
        <taxon>Metazoa</taxon>
        <taxon>Chordata</taxon>
        <taxon>Tunicata</taxon>
        <taxon>Ascidiacea</taxon>
        <taxon>Phlebobranchia</taxon>
        <taxon>Cionidae</taxon>
        <taxon>Ciona</taxon>
    </lineage>
</organism>
<comment type="similarity">
    <text evidence="1">Belongs to the protein-tyrosine phosphatase family.</text>
</comment>
<reference evidence="13" key="3">
    <citation type="submission" date="2025-09" db="UniProtKB">
        <authorList>
            <consortium name="Ensembl"/>
        </authorList>
    </citation>
    <scope>IDENTIFICATION</scope>
</reference>
<reference evidence="13" key="2">
    <citation type="submission" date="2025-08" db="UniProtKB">
        <authorList>
            <consortium name="Ensembl"/>
        </authorList>
    </citation>
    <scope>IDENTIFICATION</scope>
</reference>
<name>F7AGL2_CIOIN</name>
<dbReference type="InterPro" id="IPR050713">
    <property type="entry name" value="RTP_Phos/Ushers"/>
</dbReference>
<evidence type="ECO:0000256" key="10">
    <source>
        <dbReference type="ARBA" id="ARBA00072470"/>
    </source>
</evidence>
<evidence type="ECO:0000313" key="13">
    <source>
        <dbReference type="Ensembl" id="ENSCINP00000002061.3"/>
    </source>
</evidence>
<keyword evidence="5" id="KW-0904">Protein phosphatase</keyword>
<proteinExistence type="inferred from homology"/>
<dbReference type="AlphaFoldDB" id="F7AGL2"/>
<dbReference type="PRINTS" id="PR00700">
    <property type="entry name" value="PRTYPHPHTASE"/>
</dbReference>
<dbReference type="InParanoid" id="F7AGL2"/>
<dbReference type="InterPro" id="IPR000387">
    <property type="entry name" value="Tyr_Pase_dom"/>
</dbReference>
<dbReference type="GeneTree" id="ENSGT00940000171957"/>
<dbReference type="InterPro" id="IPR029021">
    <property type="entry name" value="Prot-tyrosine_phosphatase-like"/>
</dbReference>
<dbReference type="SMART" id="SM00404">
    <property type="entry name" value="PTPc_motif"/>
    <property type="match status" value="1"/>
</dbReference>
<evidence type="ECO:0000256" key="9">
    <source>
        <dbReference type="ARBA" id="ARBA00058215"/>
    </source>
</evidence>
<dbReference type="GO" id="GO:0016020">
    <property type="term" value="C:membrane"/>
    <property type="evidence" value="ECO:0007669"/>
    <property type="project" value="UniProtKB-SubCell"/>
</dbReference>
<sequence>SRDMKDTARSPSINEFSRPVAVTDFSLLVEKLSQNKNKGFSSEFDDIRGIPYAGTTSVAEKACNKTKNRTAKLVPFDHCRVKIEGIPAVEGSNYINASYVPGPHSPEQYVATQTPLDHTKKDFWRLIWETGSNTIVMLCNVMEGGKKRCSEYWPKKQTEYFGNLAIQMTKQDVCKDWIVRHFSVTMRDKVRHVTQFQFMNWSVVEQGNPLPLVRFIKSYRTTRHNEYKPTIVMCSNGSGRSGVFIGLDKIVDTMTSYIDVFGTVASLRKYRPFMVQTLTEYIVMHQCIVNFIDDVTIEQPTGDGLEETIF</sequence>
<dbReference type="Gene3D" id="3.90.190.10">
    <property type="entry name" value="Protein tyrosine phosphatase superfamily"/>
    <property type="match status" value="1"/>
</dbReference>
<evidence type="ECO:0000256" key="5">
    <source>
        <dbReference type="ARBA" id="ARBA00022912"/>
    </source>
</evidence>
<dbReference type="STRING" id="7719.ENSCINP00000002061"/>
<dbReference type="GO" id="GO:0007411">
    <property type="term" value="P:axon guidance"/>
    <property type="evidence" value="ECO:0000318"/>
    <property type="project" value="GO_Central"/>
</dbReference>
<keyword evidence="14" id="KW-1185">Reference proteome</keyword>
<dbReference type="OMA" id="YEYLERW"/>
<dbReference type="Proteomes" id="UP000008144">
    <property type="component" value="Unassembled WGS sequence"/>
</dbReference>
<evidence type="ECO:0000259" key="11">
    <source>
        <dbReference type="PROSITE" id="PS50055"/>
    </source>
</evidence>
<evidence type="ECO:0000256" key="1">
    <source>
        <dbReference type="ARBA" id="ARBA00009580"/>
    </source>
</evidence>
<dbReference type="GO" id="GO:0004725">
    <property type="term" value="F:protein tyrosine phosphatase activity"/>
    <property type="evidence" value="ECO:0000318"/>
    <property type="project" value="GO_Central"/>
</dbReference>
<dbReference type="Pfam" id="PF00102">
    <property type="entry name" value="Y_phosphatase"/>
    <property type="match status" value="1"/>
</dbReference>
<evidence type="ECO:0000259" key="12">
    <source>
        <dbReference type="PROSITE" id="PS50056"/>
    </source>
</evidence>
<evidence type="ECO:0000256" key="4">
    <source>
        <dbReference type="ARBA" id="ARBA00022801"/>
    </source>
</evidence>
<evidence type="ECO:0000256" key="3">
    <source>
        <dbReference type="ARBA" id="ARBA00022692"/>
    </source>
</evidence>
<evidence type="ECO:0000313" key="14">
    <source>
        <dbReference type="Proteomes" id="UP000008144"/>
    </source>
</evidence>
<dbReference type="PROSITE" id="PS50055">
    <property type="entry name" value="TYR_PHOSPHATASE_PTP"/>
    <property type="match status" value="1"/>
</dbReference>
<dbReference type="InterPro" id="IPR000242">
    <property type="entry name" value="PTP_cat"/>
</dbReference>
<feature type="domain" description="Tyrosine specific protein phosphatases" evidence="12">
    <location>
        <begin position="210"/>
        <end position="282"/>
    </location>
</feature>
<protein>
    <recommendedName>
        <fullName evidence="10">Tyrosine-protein phosphatase non-receptor type 20</fullName>
        <ecNumber evidence="2">3.1.3.48</ecNumber>
    </recommendedName>
</protein>
<dbReference type="Ensembl" id="ENSCINT00000002061.3">
    <property type="protein sequence ID" value="ENSCINP00000002061.3"/>
    <property type="gene ID" value="ENSCING00000001098.3"/>
</dbReference>
<feature type="domain" description="Tyrosine-protein phosphatase" evidence="11">
    <location>
        <begin position="40"/>
        <end position="291"/>
    </location>
</feature>
<dbReference type="FunFam" id="3.90.190.10:FF:000102">
    <property type="entry name" value="Receptor-type tyrosine-protein phosphatase"/>
    <property type="match status" value="1"/>
</dbReference>
<dbReference type="SUPFAM" id="SSF52799">
    <property type="entry name" value="(Phosphotyrosine protein) phosphatases II"/>
    <property type="match status" value="1"/>
</dbReference>
<dbReference type="PROSITE" id="PS50056">
    <property type="entry name" value="TYR_PHOSPHATASE_2"/>
    <property type="match status" value="1"/>
</dbReference>
<dbReference type="SMART" id="SM00194">
    <property type="entry name" value="PTPc"/>
    <property type="match status" value="1"/>
</dbReference>
<comment type="function">
    <text evidence="9">Tyrosine-protein phosphatase targeted to sites of actin polymerization in response of varied extracellular stimuli. Has tyrosine phosphatase activity towards various tyrosyl phosphorylated substrates.</text>
</comment>
<dbReference type="PANTHER" id="PTHR46957:SF3">
    <property type="entry name" value="CYTOKINE RECEPTOR"/>
    <property type="match status" value="1"/>
</dbReference>
<dbReference type="PANTHER" id="PTHR46957">
    <property type="entry name" value="CYTOKINE RECEPTOR"/>
    <property type="match status" value="1"/>
</dbReference>
<dbReference type="InterPro" id="IPR003595">
    <property type="entry name" value="Tyr_Pase_cat"/>
</dbReference>
<dbReference type="HOGENOM" id="CLU_001645_9_1_1"/>
<reference evidence="14" key="1">
    <citation type="journal article" date="2002" name="Science">
        <title>The draft genome of Ciona intestinalis: insights into chordate and vertebrate origins.</title>
        <authorList>
            <person name="Dehal P."/>
            <person name="Satou Y."/>
            <person name="Campbell R.K."/>
            <person name="Chapman J."/>
            <person name="Degnan B."/>
            <person name="De Tomaso A."/>
            <person name="Davidson B."/>
            <person name="Di Gregorio A."/>
            <person name="Gelpke M."/>
            <person name="Goodstein D.M."/>
            <person name="Harafuji N."/>
            <person name="Hastings K.E."/>
            <person name="Ho I."/>
            <person name="Hotta K."/>
            <person name="Huang W."/>
            <person name="Kawashima T."/>
            <person name="Lemaire P."/>
            <person name="Martinez D."/>
            <person name="Meinertzhagen I.A."/>
            <person name="Necula S."/>
            <person name="Nonaka M."/>
            <person name="Putnam N."/>
            <person name="Rash S."/>
            <person name="Saiga H."/>
            <person name="Satake M."/>
            <person name="Terry A."/>
            <person name="Yamada L."/>
            <person name="Wang H.G."/>
            <person name="Awazu S."/>
            <person name="Azumi K."/>
            <person name="Boore J."/>
            <person name="Branno M."/>
            <person name="Chin-Bow S."/>
            <person name="DeSantis R."/>
            <person name="Doyle S."/>
            <person name="Francino P."/>
            <person name="Keys D.N."/>
            <person name="Haga S."/>
            <person name="Hayashi H."/>
            <person name="Hino K."/>
            <person name="Imai K.S."/>
            <person name="Inaba K."/>
            <person name="Kano S."/>
            <person name="Kobayashi K."/>
            <person name="Kobayashi M."/>
            <person name="Lee B.I."/>
            <person name="Makabe K.W."/>
            <person name="Manohar C."/>
            <person name="Matassi G."/>
            <person name="Medina M."/>
            <person name="Mochizuki Y."/>
            <person name="Mount S."/>
            <person name="Morishita T."/>
            <person name="Miura S."/>
            <person name="Nakayama A."/>
            <person name="Nishizaka S."/>
            <person name="Nomoto H."/>
            <person name="Ohta F."/>
            <person name="Oishi K."/>
            <person name="Rigoutsos I."/>
            <person name="Sano M."/>
            <person name="Sasaki A."/>
            <person name="Sasakura Y."/>
            <person name="Shoguchi E."/>
            <person name="Shin-i T."/>
            <person name="Spagnuolo A."/>
            <person name="Stainier D."/>
            <person name="Suzuki M.M."/>
            <person name="Tassy O."/>
            <person name="Takatori N."/>
            <person name="Tokuoka M."/>
            <person name="Yagi K."/>
            <person name="Yoshizaki F."/>
            <person name="Wada S."/>
            <person name="Zhang C."/>
            <person name="Hyatt P.D."/>
            <person name="Larimer F."/>
            <person name="Detter C."/>
            <person name="Doggett N."/>
            <person name="Glavina T."/>
            <person name="Hawkins T."/>
            <person name="Richardson P."/>
            <person name="Lucas S."/>
            <person name="Kohara Y."/>
            <person name="Levine M."/>
            <person name="Satoh N."/>
            <person name="Rokhsar D.S."/>
        </authorList>
    </citation>
    <scope>NUCLEOTIDE SEQUENCE [LARGE SCALE GENOMIC DNA]</scope>
</reference>
<comment type="catalytic activity">
    <reaction evidence="8">
        <text>O-phospho-L-tyrosyl-[protein] + H2O = L-tyrosyl-[protein] + phosphate</text>
        <dbReference type="Rhea" id="RHEA:10684"/>
        <dbReference type="Rhea" id="RHEA-COMP:10136"/>
        <dbReference type="Rhea" id="RHEA-COMP:20101"/>
        <dbReference type="ChEBI" id="CHEBI:15377"/>
        <dbReference type="ChEBI" id="CHEBI:43474"/>
        <dbReference type="ChEBI" id="CHEBI:46858"/>
        <dbReference type="ChEBI" id="CHEBI:61978"/>
        <dbReference type="EC" id="3.1.3.48"/>
    </reaction>
</comment>
<accession>F7AGL2</accession>
<dbReference type="EC" id="3.1.3.48" evidence="2"/>
<evidence type="ECO:0000256" key="2">
    <source>
        <dbReference type="ARBA" id="ARBA00013064"/>
    </source>
</evidence>
<dbReference type="GO" id="GO:0007165">
    <property type="term" value="P:signal transduction"/>
    <property type="evidence" value="ECO:0000318"/>
    <property type="project" value="GO_Central"/>
</dbReference>
<keyword evidence="6" id="KW-1133">Transmembrane helix</keyword>
<evidence type="ECO:0000256" key="7">
    <source>
        <dbReference type="ARBA" id="ARBA00023180"/>
    </source>
</evidence>